<protein>
    <submittedName>
        <fullName evidence="1">Uncharacterized protein</fullName>
    </submittedName>
</protein>
<organism evidence="1 2">
    <name type="scientific">Clostridium frigoris</name>
    <dbReference type="NCBI Taxonomy" id="205327"/>
    <lineage>
        <taxon>Bacteria</taxon>
        <taxon>Bacillati</taxon>
        <taxon>Bacillota</taxon>
        <taxon>Clostridia</taxon>
        <taxon>Eubacteriales</taxon>
        <taxon>Clostridiaceae</taxon>
        <taxon>Clostridium</taxon>
    </lineage>
</organism>
<name>A0ABS6BXV7_9CLOT</name>
<reference evidence="1 2" key="1">
    <citation type="submission" date="2021-06" db="EMBL/GenBank/DDBJ databases">
        <title>Clostridia strains as spoilage organisms.</title>
        <authorList>
            <person name="Wambui J."/>
            <person name="Stephan R."/>
            <person name="Stevens M.J.A."/>
        </authorList>
    </citation>
    <scope>NUCLEOTIDE SEQUENCE [LARGE SCALE GENOMIC DNA]</scope>
    <source>
        <strain evidence="1 2">DSM 14204</strain>
    </source>
</reference>
<comment type="caution">
    <text evidence="1">The sequence shown here is derived from an EMBL/GenBank/DDBJ whole genome shotgun (WGS) entry which is preliminary data.</text>
</comment>
<sequence>MNFEVDNQMVNKEPIVQVGSIEPSNMIISYEFDLLVESSGLSSREHYILPYIENTNINDYIESLAIDTAKQLDKKANEIGNIKE</sequence>
<dbReference type="RefSeq" id="WP_216151244.1">
    <property type="nucleotide sequence ID" value="NZ_JAHLDV010000064.1"/>
</dbReference>
<dbReference type="EMBL" id="JAHLDV010000064">
    <property type="protein sequence ID" value="MBU3161431.1"/>
    <property type="molecule type" value="Genomic_DNA"/>
</dbReference>
<evidence type="ECO:0000313" key="2">
    <source>
        <dbReference type="Proteomes" id="UP000776252"/>
    </source>
</evidence>
<dbReference type="Proteomes" id="UP000776252">
    <property type="component" value="Unassembled WGS sequence"/>
</dbReference>
<proteinExistence type="predicted"/>
<accession>A0ABS6BXV7</accession>
<keyword evidence="2" id="KW-1185">Reference proteome</keyword>
<gene>
    <name evidence="1" type="ORF">KPL37_17125</name>
</gene>
<evidence type="ECO:0000313" key="1">
    <source>
        <dbReference type="EMBL" id="MBU3161431.1"/>
    </source>
</evidence>